<accession>A0A8J2J5B1</accession>
<feature type="signal peptide" evidence="1">
    <location>
        <begin position="1"/>
        <end position="19"/>
    </location>
</feature>
<organism evidence="2 3">
    <name type="scientific">Allacma fusca</name>
    <dbReference type="NCBI Taxonomy" id="39272"/>
    <lineage>
        <taxon>Eukaryota</taxon>
        <taxon>Metazoa</taxon>
        <taxon>Ecdysozoa</taxon>
        <taxon>Arthropoda</taxon>
        <taxon>Hexapoda</taxon>
        <taxon>Collembola</taxon>
        <taxon>Symphypleona</taxon>
        <taxon>Sminthuridae</taxon>
        <taxon>Allacma</taxon>
    </lineage>
</organism>
<keyword evidence="1" id="KW-0732">Signal</keyword>
<dbReference type="EMBL" id="CAJVCH010003706">
    <property type="protein sequence ID" value="CAG7649907.1"/>
    <property type="molecule type" value="Genomic_DNA"/>
</dbReference>
<gene>
    <name evidence="2" type="ORF">AFUS01_LOCUS701</name>
</gene>
<evidence type="ECO:0000313" key="2">
    <source>
        <dbReference type="EMBL" id="CAG7649907.1"/>
    </source>
</evidence>
<proteinExistence type="predicted"/>
<name>A0A8J2J5B1_9HEXA</name>
<keyword evidence="3" id="KW-1185">Reference proteome</keyword>
<reference evidence="2" key="1">
    <citation type="submission" date="2021-06" db="EMBL/GenBank/DDBJ databases">
        <authorList>
            <person name="Hodson N. C."/>
            <person name="Mongue J. A."/>
            <person name="Jaron S. K."/>
        </authorList>
    </citation>
    <scope>NUCLEOTIDE SEQUENCE</scope>
</reference>
<evidence type="ECO:0000313" key="3">
    <source>
        <dbReference type="Proteomes" id="UP000708208"/>
    </source>
</evidence>
<comment type="caution">
    <text evidence="2">The sequence shown here is derived from an EMBL/GenBank/DDBJ whole genome shotgun (WGS) entry which is preliminary data.</text>
</comment>
<dbReference type="Proteomes" id="UP000708208">
    <property type="component" value="Unassembled WGS sequence"/>
</dbReference>
<evidence type="ECO:0000256" key="1">
    <source>
        <dbReference type="SAM" id="SignalP"/>
    </source>
</evidence>
<sequence>MSLYFAAVVVLTIFEVTDRCIGPDCTRSHRHPGTLRKLFANYPKVLESATTEISSSLMVPFIMAPVVPVSEDGKLQENKAVETVEAIASVVTKTTKQVLEVDRIGSSSGWTRSPGVCPKQDVVTHRVASWSD</sequence>
<dbReference type="AlphaFoldDB" id="A0A8J2J5B1"/>
<feature type="chain" id="PRO_5035189926" evidence="1">
    <location>
        <begin position="20"/>
        <end position="132"/>
    </location>
</feature>
<protein>
    <submittedName>
        <fullName evidence="2">Uncharacterized protein</fullName>
    </submittedName>
</protein>